<proteinExistence type="predicted"/>
<dbReference type="OMA" id="NRKKIPM"/>
<keyword evidence="1" id="KW-0597">Phosphoprotein</keyword>
<reference evidence="4" key="3">
    <citation type="submission" date="2018-07" db="EMBL/GenBank/DDBJ databases">
        <authorList>
            <person name="Mckenzie S.K."/>
            <person name="Kronauer D.J.C."/>
        </authorList>
    </citation>
    <scope>NUCLEOTIDE SEQUENCE</scope>
    <source>
        <strain evidence="4">Clonal line C1</strain>
    </source>
</reference>
<gene>
    <name evidence="4" type="ORF">DMN91_003456</name>
    <name evidence="3" type="ORF">X777_10072</name>
</gene>
<protein>
    <recommendedName>
        <fullName evidence="2">Tantalus-like domain-containing protein</fullName>
    </recommendedName>
</protein>
<reference evidence="4" key="2">
    <citation type="journal article" date="2018" name="Genome Res.">
        <title>The genomic architecture and molecular evolution of ant odorant receptors.</title>
        <authorList>
            <person name="McKenzie S.K."/>
            <person name="Kronauer D.J.C."/>
        </authorList>
    </citation>
    <scope>NUCLEOTIDE SEQUENCE [LARGE SCALE GENOMIC DNA]</scope>
    <source>
        <strain evidence="4">Clonal line C1</strain>
    </source>
</reference>
<dbReference type="OrthoDB" id="8035741at2759"/>
<dbReference type="InterPro" id="IPR028149">
    <property type="entry name" value="Tantalus-like"/>
</dbReference>
<dbReference type="Proteomes" id="UP000053097">
    <property type="component" value="Unassembled WGS sequence"/>
</dbReference>
<dbReference type="Proteomes" id="UP000279307">
    <property type="component" value="Chromosome 4"/>
</dbReference>
<sequence>MDEEQVENVMPVVDINIPMVTENLGMLTIDNNCSTSTESKRILRKRKPKLTTTEVSNRRCTRGPKKRKFTEMDNMDEGIKEYYLDKSIKKRSNNLETIYEESNNMTDDSTIHMSAKRFKRMLMFPEKPTNSKLKKRRAKIRRIFGSVKTPRRCISMQMLADKLNAIRESSVKIDNELE</sequence>
<evidence type="ECO:0000313" key="4">
    <source>
        <dbReference type="EMBL" id="RLU23253.1"/>
    </source>
</evidence>
<evidence type="ECO:0000313" key="3">
    <source>
        <dbReference type="EMBL" id="EZA62442.1"/>
    </source>
</evidence>
<organism evidence="3 5">
    <name type="scientific">Ooceraea biroi</name>
    <name type="common">Clonal raider ant</name>
    <name type="synonym">Cerapachys biroi</name>
    <dbReference type="NCBI Taxonomy" id="2015173"/>
    <lineage>
        <taxon>Eukaryota</taxon>
        <taxon>Metazoa</taxon>
        <taxon>Ecdysozoa</taxon>
        <taxon>Arthropoda</taxon>
        <taxon>Hexapoda</taxon>
        <taxon>Insecta</taxon>
        <taxon>Pterygota</taxon>
        <taxon>Neoptera</taxon>
        <taxon>Endopterygota</taxon>
        <taxon>Hymenoptera</taxon>
        <taxon>Apocrita</taxon>
        <taxon>Aculeata</taxon>
        <taxon>Formicoidea</taxon>
        <taxon>Formicidae</taxon>
        <taxon>Dorylinae</taxon>
        <taxon>Ooceraea</taxon>
    </lineage>
</organism>
<name>A0A026X2C3_OOCBI</name>
<evidence type="ECO:0000259" key="2">
    <source>
        <dbReference type="Pfam" id="PF15386"/>
    </source>
</evidence>
<keyword evidence="5" id="KW-1185">Reference proteome</keyword>
<dbReference type="AlphaFoldDB" id="A0A026X2C3"/>
<reference evidence="3 5" key="1">
    <citation type="journal article" date="2014" name="Curr. Biol.">
        <title>The genome of the clonal raider ant Cerapachys biroi.</title>
        <authorList>
            <person name="Oxley P.R."/>
            <person name="Ji L."/>
            <person name="Fetter-Pruneda I."/>
            <person name="McKenzie S.K."/>
            <person name="Li C."/>
            <person name="Hu H."/>
            <person name="Zhang G."/>
            <person name="Kronauer D.J."/>
        </authorList>
    </citation>
    <scope>NUCLEOTIDE SEQUENCE [LARGE SCALE GENOMIC DNA]</scope>
</reference>
<evidence type="ECO:0000256" key="1">
    <source>
        <dbReference type="ARBA" id="ARBA00022553"/>
    </source>
</evidence>
<dbReference type="Pfam" id="PF15386">
    <property type="entry name" value="Tantalus"/>
    <property type="match status" value="1"/>
</dbReference>
<accession>A0A026X2C3</accession>
<dbReference type="EMBL" id="QOIP01000004">
    <property type="protein sequence ID" value="RLU23253.1"/>
    <property type="molecule type" value="Genomic_DNA"/>
</dbReference>
<dbReference type="EMBL" id="KK107020">
    <property type="protein sequence ID" value="EZA62442.1"/>
    <property type="molecule type" value="Genomic_DNA"/>
</dbReference>
<feature type="domain" description="Tantalus-like" evidence="2">
    <location>
        <begin position="69"/>
        <end position="117"/>
    </location>
</feature>
<evidence type="ECO:0000313" key="5">
    <source>
        <dbReference type="Proteomes" id="UP000053097"/>
    </source>
</evidence>